<dbReference type="AlphaFoldDB" id="A0A0F8K5E5"/>
<organism evidence="1 2">
    <name type="scientific">Methanosarcina mazei</name>
    <name type="common">Methanosarcina frisia</name>
    <dbReference type="NCBI Taxonomy" id="2209"/>
    <lineage>
        <taxon>Archaea</taxon>
        <taxon>Methanobacteriati</taxon>
        <taxon>Methanobacteriota</taxon>
        <taxon>Stenosarchaea group</taxon>
        <taxon>Methanomicrobia</taxon>
        <taxon>Methanosarcinales</taxon>
        <taxon>Methanosarcinaceae</taxon>
        <taxon>Methanosarcina</taxon>
    </lineage>
</organism>
<gene>
    <name evidence="1" type="ORF">DU55_08135</name>
</gene>
<name>A0A0F8K5E5_METMZ</name>
<evidence type="ECO:0000313" key="1">
    <source>
        <dbReference type="EMBL" id="KKG83058.1"/>
    </source>
</evidence>
<reference evidence="1 2" key="1">
    <citation type="journal article" date="2015" name="ISME J.">
        <title>Genomic and phenotypic differentiation among Methanosarcina mazei populations from Columbia River sediment.</title>
        <authorList>
            <person name="Youngblut N.D."/>
            <person name="Wirth J.S."/>
            <person name="Henriksen J.R."/>
            <person name="Smith M."/>
            <person name="Simon H."/>
            <person name="Metcalf W.W."/>
            <person name="Whitaker R.J."/>
        </authorList>
    </citation>
    <scope>NUCLEOTIDE SEQUENCE [LARGE SCALE GENOMIC DNA]</scope>
    <source>
        <strain evidence="1 2">3.H.A.2.4</strain>
    </source>
</reference>
<sequence>MEKEFLDCPRFKAIIAINKGILALKENKSSPIEQRVGRHHSIDMQCVLLDVKTDPVSYIRTFKCKTRYQDFEPEGSTLGYCIGENFLECPRFKAKVMTQIIPELDGHASN</sequence>
<comment type="caution">
    <text evidence="1">The sequence shown here is derived from an EMBL/GenBank/DDBJ whole genome shotgun (WGS) entry which is preliminary data.</text>
</comment>
<dbReference type="EMBL" id="JJPP01000022">
    <property type="protein sequence ID" value="KKG83058.1"/>
    <property type="molecule type" value="Genomic_DNA"/>
</dbReference>
<accession>A0A0F8K5E5</accession>
<protein>
    <submittedName>
        <fullName evidence="1">Uncharacterized protein</fullName>
    </submittedName>
</protein>
<dbReference type="Proteomes" id="UP000034817">
    <property type="component" value="Unassembled WGS sequence"/>
</dbReference>
<dbReference type="PATRIC" id="fig|2209.72.peg.1766"/>
<evidence type="ECO:0000313" key="2">
    <source>
        <dbReference type="Proteomes" id="UP000034817"/>
    </source>
</evidence>
<proteinExistence type="predicted"/>